<keyword evidence="1" id="KW-0472">Membrane</keyword>
<organism evidence="2 3">
    <name type="scientific">Trifolium pratense</name>
    <name type="common">Red clover</name>
    <dbReference type="NCBI Taxonomy" id="57577"/>
    <lineage>
        <taxon>Eukaryota</taxon>
        <taxon>Viridiplantae</taxon>
        <taxon>Streptophyta</taxon>
        <taxon>Embryophyta</taxon>
        <taxon>Tracheophyta</taxon>
        <taxon>Spermatophyta</taxon>
        <taxon>Magnoliopsida</taxon>
        <taxon>eudicotyledons</taxon>
        <taxon>Gunneridae</taxon>
        <taxon>Pentapetalae</taxon>
        <taxon>rosids</taxon>
        <taxon>fabids</taxon>
        <taxon>Fabales</taxon>
        <taxon>Fabaceae</taxon>
        <taxon>Papilionoideae</taxon>
        <taxon>50 kb inversion clade</taxon>
        <taxon>NPAAA clade</taxon>
        <taxon>Hologalegina</taxon>
        <taxon>IRL clade</taxon>
        <taxon>Trifolieae</taxon>
        <taxon>Trifolium</taxon>
    </lineage>
</organism>
<gene>
    <name evidence="2" type="ORF">L195_g045932</name>
</gene>
<proteinExistence type="predicted"/>
<protein>
    <submittedName>
        <fullName evidence="2">Uncharacterized protein</fullName>
    </submittedName>
</protein>
<reference evidence="2 3" key="1">
    <citation type="journal article" date="2014" name="Am. J. Bot.">
        <title>Genome assembly and annotation for red clover (Trifolium pratense; Fabaceae).</title>
        <authorList>
            <person name="Istvanek J."/>
            <person name="Jaros M."/>
            <person name="Krenek A."/>
            <person name="Repkova J."/>
        </authorList>
    </citation>
    <scope>NUCLEOTIDE SEQUENCE [LARGE SCALE GENOMIC DNA]</scope>
    <source>
        <strain evidence="3">cv. Tatra</strain>
        <tissue evidence="2">Young leaves</tissue>
    </source>
</reference>
<sequence length="97" mass="10516">MALLGAAAANEIGLISTSSSASTSLNEVGNLFGKVFGLLLPIMGFTAMNISKGKFQVDINPIMMMALAFMVDLYYLASVFVTMFQLQIKSFLDLFMM</sequence>
<dbReference type="AlphaFoldDB" id="A0A2K3MG79"/>
<dbReference type="Proteomes" id="UP000236291">
    <property type="component" value="Unassembled WGS sequence"/>
</dbReference>
<name>A0A2K3MG79_TRIPR</name>
<keyword evidence="1" id="KW-1133">Transmembrane helix</keyword>
<evidence type="ECO:0000313" key="3">
    <source>
        <dbReference type="Proteomes" id="UP000236291"/>
    </source>
</evidence>
<keyword evidence="1" id="KW-0812">Transmembrane</keyword>
<feature type="transmembrane region" description="Helical" evidence="1">
    <location>
        <begin position="62"/>
        <end position="88"/>
    </location>
</feature>
<comment type="caution">
    <text evidence="2">The sequence shown here is derived from an EMBL/GenBank/DDBJ whole genome shotgun (WGS) entry which is preliminary data.</text>
</comment>
<dbReference type="EMBL" id="ASHM01060930">
    <property type="protein sequence ID" value="PNX89810.1"/>
    <property type="molecule type" value="Genomic_DNA"/>
</dbReference>
<feature type="non-terminal residue" evidence="2">
    <location>
        <position position="97"/>
    </location>
</feature>
<evidence type="ECO:0000256" key="1">
    <source>
        <dbReference type="SAM" id="Phobius"/>
    </source>
</evidence>
<feature type="transmembrane region" description="Helical" evidence="1">
    <location>
        <begin position="31"/>
        <end position="50"/>
    </location>
</feature>
<reference evidence="2 3" key="2">
    <citation type="journal article" date="2017" name="Front. Plant Sci.">
        <title>Gene Classification and Mining of Molecular Markers Useful in Red Clover (Trifolium pratense) Breeding.</title>
        <authorList>
            <person name="Istvanek J."/>
            <person name="Dluhosova J."/>
            <person name="Dluhos P."/>
            <person name="Patkova L."/>
            <person name="Nedelnik J."/>
            <person name="Repkova J."/>
        </authorList>
    </citation>
    <scope>NUCLEOTIDE SEQUENCE [LARGE SCALE GENOMIC DNA]</scope>
    <source>
        <strain evidence="3">cv. Tatra</strain>
        <tissue evidence="2">Young leaves</tissue>
    </source>
</reference>
<evidence type="ECO:0000313" key="2">
    <source>
        <dbReference type="EMBL" id="PNX89810.1"/>
    </source>
</evidence>
<accession>A0A2K3MG79</accession>